<evidence type="ECO:0000256" key="4">
    <source>
        <dbReference type="ARBA" id="ARBA00022989"/>
    </source>
</evidence>
<protein>
    <submittedName>
        <fullName evidence="8">Co/Zn/Cd efflux system component</fullName>
    </submittedName>
</protein>
<dbReference type="Gene3D" id="1.20.1510.10">
    <property type="entry name" value="Cation efflux protein transmembrane domain"/>
    <property type="match status" value="1"/>
</dbReference>
<dbReference type="RefSeq" id="WP_068306247.1">
    <property type="nucleotide sequence ID" value="NZ_FNAK01000002.1"/>
</dbReference>
<dbReference type="Pfam" id="PF01545">
    <property type="entry name" value="Cation_efflux"/>
    <property type="match status" value="2"/>
</dbReference>
<dbReference type="InterPro" id="IPR050681">
    <property type="entry name" value="CDF/SLC30A"/>
</dbReference>
<dbReference type="Proteomes" id="UP000183685">
    <property type="component" value="Unassembled WGS sequence"/>
</dbReference>
<evidence type="ECO:0000256" key="1">
    <source>
        <dbReference type="ARBA" id="ARBA00004141"/>
    </source>
</evidence>
<evidence type="ECO:0000256" key="6">
    <source>
        <dbReference type="SAM" id="Phobius"/>
    </source>
</evidence>
<proteinExistence type="predicted"/>
<keyword evidence="3" id="KW-0813">Transport</keyword>
<sequence length="220" mass="23004">MSGECGCGANQNFDGSSPAYKRVLMIIIAINFGMFFVELFGGLASGSMALLADSLDFLGDSATYIISLIVIGMPLAVRAKAGLFKGISLFVIAAWVLGSTVYRVFVEGVPEALTMGAIGIAAFAANVISAVLLLKYKDGDSNVRSVWLCSRNDAIGNLAVIVAASGIAATDAAWPDLLVAGIMGSLFIHSATRIVQQSWQELSLEKLRQTGSGDKCGKSL</sequence>
<keyword evidence="3" id="KW-0406">Ion transport</keyword>
<dbReference type="PANTHER" id="PTHR11562:SF17">
    <property type="entry name" value="RE54080P-RELATED"/>
    <property type="match status" value="1"/>
</dbReference>
<dbReference type="SUPFAM" id="SSF161111">
    <property type="entry name" value="Cation efflux protein transmembrane domain-like"/>
    <property type="match status" value="1"/>
</dbReference>
<evidence type="ECO:0000313" key="8">
    <source>
        <dbReference type="EMBL" id="SDD65887.1"/>
    </source>
</evidence>
<dbReference type="GO" id="GO:0005886">
    <property type="term" value="C:plasma membrane"/>
    <property type="evidence" value="ECO:0007669"/>
    <property type="project" value="TreeGrafter"/>
</dbReference>
<reference evidence="8 9" key="1">
    <citation type="submission" date="2016-10" db="EMBL/GenBank/DDBJ databases">
        <authorList>
            <person name="de Groot N.N."/>
        </authorList>
    </citation>
    <scope>NUCLEOTIDE SEQUENCE [LARGE SCALE GENOMIC DNA]</scope>
    <source>
        <strain evidence="8 9">CGMCC 1.9109</strain>
    </source>
</reference>
<feature type="transmembrane region" description="Helical" evidence="6">
    <location>
        <begin position="89"/>
        <end position="106"/>
    </location>
</feature>
<feature type="domain" description="Cation efflux protein transmembrane" evidence="7">
    <location>
        <begin position="81"/>
        <end position="202"/>
    </location>
</feature>
<organism evidence="8 9">
    <name type="scientific">Kordiimonas lacus</name>
    <dbReference type="NCBI Taxonomy" id="637679"/>
    <lineage>
        <taxon>Bacteria</taxon>
        <taxon>Pseudomonadati</taxon>
        <taxon>Pseudomonadota</taxon>
        <taxon>Alphaproteobacteria</taxon>
        <taxon>Kordiimonadales</taxon>
        <taxon>Kordiimonadaceae</taxon>
        <taxon>Kordiimonas</taxon>
    </lineage>
</organism>
<dbReference type="InterPro" id="IPR058533">
    <property type="entry name" value="Cation_efflux_TM"/>
</dbReference>
<keyword evidence="3" id="KW-0862">Zinc</keyword>
<name>A0A1G6WKZ5_9PROT</name>
<feature type="transmembrane region" description="Helical" evidence="6">
    <location>
        <begin position="57"/>
        <end position="77"/>
    </location>
</feature>
<feature type="domain" description="Cation efflux protein transmembrane" evidence="7">
    <location>
        <begin position="24"/>
        <end position="71"/>
    </location>
</feature>
<feature type="transmembrane region" description="Helical" evidence="6">
    <location>
        <begin position="112"/>
        <end position="134"/>
    </location>
</feature>
<evidence type="ECO:0000259" key="7">
    <source>
        <dbReference type="Pfam" id="PF01545"/>
    </source>
</evidence>
<accession>A0A1G6WKZ5</accession>
<dbReference type="STRING" id="637679.GCA_001550055_02842"/>
<dbReference type="AlphaFoldDB" id="A0A1G6WKZ5"/>
<dbReference type="EMBL" id="FNAK01000002">
    <property type="protein sequence ID" value="SDD65887.1"/>
    <property type="molecule type" value="Genomic_DNA"/>
</dbReference>
<dbReference type="InterPro" id="IPR027469">
    <property type="entry name" value="Cation_efflux_TMD_sf"/>
</dbReference>
<evidence type="ECO:0000313" key="9">
    <source>
        <dbReference type="Proteomes" id="UP000183685"/>
    </source>
</evidence>
<keyword evidence="3" id="KW-0864">Zinc transport</keyword>
<gene>
    <name evidence="8" type="ORF">SAMN04488071_1127</name>
</gene>
<keyword evidence="4 6" id="KW-1133">Transmembrane helix</keyword>
<evidence type="ECO:0000256" key="3">
    <source>
        <dbReference type="ARBA" id="ARBA00022906"/>
    </source>
</evidence>
<feature type="transmembrane region" description="Helical" evidence="6">
    <location>
        <begin position="23"/>
        <end position="45"/>
    </location>
</feature>
<keyword evidence="5 6" id="KW-0472">Membrane</keyword>
<evidence type="ECO:0000256" key="2">
    <source>
        <dbReference type="ARBA" id="ARBA00022692"/>
    </source>
</evidence>
<evidence type="ECO:0000256" key="5">
    <source>
        <dbReference type="ARBA" id="ARBA00023136"/>
    </source>
</evidence>
<dbReference type="OrthoDB" id="9799649at2"/>
<dbReference type="GO" id="GO:0005385">
    <property type="term" value="F:zinc ion transmembrane transporter activity"/>
    <property type="evidence" value="ECO:0007669"/>
    <property type="project" value="TreeGrafter"/>
</dbReference>
<comment type="subcellular location">
    <subcellularLocation>
        <location evidence="1">Membrane</location>
        <topology evidence="1">Multi-pass membrane protein</topology>
    </subcellularLocation>
</comment>
<keyword evidence="2 6" id="KW-0812">Transmembrane</keyword>
<dbReference type="PANTHER" id="PTHR11562">
    <property type="entry name" value="CATION EFFLUX PROTEIN/ ZINC TRANSPORTER"/>
    <property type="match status" value="1"/>
</dbReference>
<keyword evidence="9" id="KW-1185">Reference proteome</keyword>